<dbReference type="Pfam" id="PF00005">
    <property type="entry name" value="ABC_tran"/>
    <property type="match status" value="1"/>
</dbReference>
<dbReference type="GO" id="GO:0016887">
    <property type="term" value="F:ATP hydrolysis activity"/>
    <property type="evidence" value="ECO:0007669"/>
    <property type="project" value="InterPro"/>
</dbReference>
<geneLocation type="plasmid" evidence="12">
    <name>pp13_f</name>
</geneLocation>
<gene>
    <name evidence="11" type="ORF">PhaeoP13_04122</name>
</gene>
<keyword evidence="2 8" id="KW-0812">Transmembrane</keyword>
<dbReference type="InterPro" id="IPR027417">
    <property type="entry name" value="P-loop_NTPase"/>
</dbReference>
<dbReference type="PROSITE" id="PS50893">
    <property type="entry name" value="ABC_TRANSPORTER_2"/>
    <property type="match status" value="1"/>
</dbReference>
<keyword evidence="11" id="KW-0614">Plasmid</keyword>
<name>A0AAN1LDS9_9RHOB</name>
<dbReference type="GO" id="GO:0005524">
    <property type="term" value="F:ATP binding"/>
    <property type="evidence" value="ECO:0007669"/>
    <property type="project" value="UniProtKB-KW"/>
</dbReference>
<accession>A0AAN1LDS9</accession>
<feature type="compositionally biased region" description="Low complexity" evidence="7">
    <location>
        <begin position="574"/>
        <end position="593"/>
    </location>
</feature>
<feature type="transmembrane region" description="Helical" evidence="8">
    <location>
        <begin position="238"/>
        <end position="256"/>
    </location>
</feature>
<dbReference type="InterPro" id="IPR017871">
    <property type="entry name" value="ABC_transporter-like_CS"/>
</dbReference>
<feature type="region of interest" description="Disordered" evidence="7">
    <location>
        <begin position="550"/>
        <end position="593"/>
    </location>
</feature>
<dbReference type="RefSeq" id="WP_096873607.1">
    <property type="nucleotide sequence ID" value="NZ_CP010660.1"/>
</dbReference>
<dbReference type="GO" id="GO:0030253">
    <property type="term" value="P:protein secretion by the type I secretion system"/>
    <property type="evidence" value="ECO:0007669"/>
    <property type="project" value="InterPro"/>
</dbReference>
<feature type="transmembrane region" description="Helical" evidence="8">
    <location>
        <begin position="12"/>
        <end position="36"/>
    </location>
</feature>
<sequence>MKTKRVFDGQRGVITSIFVASIFVNLLVLTAPLYMLQLFARVMASGSMPTLIALTTGAAIALVFFFLFDVIRQRLVARLGSRLEARLSPAVLQGMISGNLPAKLRTAEPIRDIQDLRSFVTSPVFIALLDAPWSLLFIALIFVFSPILGLVSVAGLLVLLGLGVMSELMGRAPGKTSEEAARETNAAVEEMMVNAEIIHAMGKTSAQIGRWRGRAFTAILFGTLVTDRVALMTSLAKAVRMGLQIAVLGVGVVLVINNQLTPGLMIASSILLGRAAAPVEQSIAGWRALLKARSAMERLNLLLAHAEDTSDRMELPEPSGRLSVENATVVLPGRQDPLLLDVTLSLQPGHALGLIGPSGAGKTTLARALVGLQPLVRGHVRIDDAALTDWDPEQIGCHIGFLPQQVELFRGTIAENIAMMDPSAKPSDVVAAAKLARVHELILALPGGYNAEVGPRGSFLSAGQRQRIGLARAFFGERKLIVLDEPNANLDPEGEEALAAAIEEACARGAIVVVVTHRLNLLRRVSHAALVQEGRIARFGEARQIIEAAAQPMSRTQSDPKVTNLTPHREARTGADASVAASATASATEGAQS</sequence>
<dbReference type="GO" id="GO:0140359">
    <property type="term" value="F:ABC-type transporter activity"/>
    <property type="evidence" value="ECO:0007669"/>
    <property type="project" value="InterPro"/>
</dbReference>
<feature type="transmembrane region" description="Helical" evidence="8">
    <location>
        <begin position="147"/>
        <end position="165"/>
    </location>
</feature>
<dbReference type="SUPFAM" id="SSF90123">
    <property type="entry name" value="ABC transporter transmembrane region"/>
    <property type="match status" value="1"/>
</dbReference>
<evidence type="ECO:0000256" key="4">
    <source>
        <dbReference type="ARBA" id="ARBA00022840"/>
    </source>
</evidence>
<evidence type="ECO:0000256" key="5">
    <source>
        <dbReference type="ARBA" id="ARBA00022989"/>
    </source>
</evidence>
<dbReference type="InterPro" id="IPR003593">
    <property type="entry name" value="AAA+_ATPase"/>
</dbReference>
<evidence type="ECO:0000256" key="7">
    <source>
        <dbReference type="SAM" id="MobiDB-lite"/>
    </source>
</evidence>
<organism evidence="11 12">
    <name type="scientific">Phaeobacter piscinae</name>
    <dbReference type="NCBI Taxonomy" id="1580596"/>
    <lineage>
        <taxon>Bacteria</taxon>
        <taxon>Pseudomonadati</taxon>
        <taxon>Pseudomonadota</taxon>
        <taxon>Alphaproteobacteria</taxon>
        <taxon>Rhodobacterales</taxon>
        <taxon>Roseobacteraceae</taxon>
        <taxon>Phaeobacter</taxon>
    </lineage>
</organism>
<evidence type="ECO:0000256" key="3">
    <source>
        <dbReference type="ARBA" id="ARBA00022741"/>
    </source>
</evidence>
<dbReference type="InterPro" id="IPR036640">
    <property type="entry name" value="ABC1_TM_sf"/>
</dbReference>
<evidence type="ECO:0000313" key="12">
    <source>
        <dbReference type="Proteomes" id="UP000218606"/>
    </source>
</evidence>
<dbReference type="PANTHER" id="PTHR24221:SF654">
    <property type="entry name" value="ATP-BINDING CASSETTE SUB-FAMILY B MEMBER 6"/>
    <property type="match status" value="1"/>
</dbReference>
<dbReference type="NCBIfam" id="TIGR01842">
    <property type="entry name" value="type_I_sec_PrtD"/>
    <property type="match status" value="1"/>
</dbReference>
<proteinExistence type="predicted"/>
<dbReference type="InterPro" id="IPR010128">
    <property type="entry name" value="ATPase_T1SS_PrtD-like"/>
</dbReference>
<dbReference type="EMBL" id="CP010773">
    <property type="protein sequence ID" value="ATG46004.1"/>
    <property type="molecule type" value="Genomic_DNA"/>
</dbReference>
<dbReference type="Gene3D" id="1.20.1560.10">
    <property type="entry name" value="ABC transporter type 1, transmembrane domain"/>
    <property type="match status" value="1"/>
</dbReference>
<dbReference type="SMART" id="SM00382">
    <property type="entry name" value="AAA"/>
    <property type="match status" value="1"/>
</dbReference>
<dbReference type="PROSITE" id="PS00211">
    <property type="entry name" value="ABC_TRANSPORTER_1"/>
    <property type="match status" value="1"/>
</dbReference>
<dbReference type="GO" id="GO:0034040">
    <property type="term" value="F:ATPase-coupled lipid transmembrane transporter activity"/>
    <property type="evidence" value="ECO:0007669"/>
    <property type="project" value="TreeGrafter"/>
</dbReference>
<keyword evidence="6 8" id="KW-0472">Membrane</keyword>
<reference evidence="11 12" key="1">
    <citation type="journal article" date="2017" name="Front. Microbiol.">
        <title>Phaeobacter piscinae sp. nov., a species of the Roseobacter group and potential aquaculture probiont.</title>
        <authorList>
            <person name="Sonnenschein E.C."/>
            <person name="Phippen C.B.W."/>
            <person name="Nielsen K.F."/>
            <person name="Mateiu R.V."/>
            <person name="Melchiorsen J."/>
            <person name="Gram L."/>
            <person name="Overmann J."/>
            <person name="Freese H.M."/>
        </authorList>
    </citation>
    <scope>NUCLEOTIDE SEQUENCE [LARGE SCALE GENOMIC DNA]</scope>
    <source>
        <strain evidence="11 12">P13</strain>
    </source>
</reference>
<evidence type="ECO:0000313" key="11">
    <source>
        <dbReference type="EMBL" id="ATG46004.1"/>
    </source>
</evidence>
<evidence type="ECO:0000259" key="9">
    <source>
        <dbReference type="PROSITE" id="PS50893"/>
    </source>
</evidence>
<dbReference type="PROSITE" id="PS50929">
    <property type="entry name" value="ABC_TM1F"/>
    <property type="match status" value="1"/>
</dbReference>
<dbReference type="GO" id="GO:0030256">
    <property type="term" value="C:type I protein secretion system complex"/>
    <property type="evidence" value="ECO:0007669"/>
    <property type="project" value="InterPro"/>
</dbReference>
<feature type="domain" description="ABC transmembrane type-1" evidence="10">
    <location>
        <begin position="17"/>
        <end position="291"/>
    </location>
</feature>
<keyword evidence="3" id="KW-0547">Nucleotide-binding</keyword>
<dbReference type="InterPro" id="IPR039421">
    <property type="entry name" value="Type_1_exporter"/>
</dbReference>
<dbReference type="SUPFAM" id="SSF52540">
    <property type="entry name" value="P-loop containing nucleoside triphosphate hydrolases"/>
    <property type="match status" value="1"/>
</dbReference>
<protein>
    <submittedName>
        <fullName evidence="11">Type I secretion system ABC transporter, PrtD family</fullName>
    </submittedName>
</protein>
<evidence type="ECO:0000259" key="10">
    <source>
        <dbReference type="PROSITE" id="PS50929"/>
    </source>
</evidence>
<feature type="transmembrane region" description="Helical" evidence="8">
    <location>
        <begin position="119"/>
        <end position="141"/>
    </location>
</feature>
<dbReference type="Gene3D" id="3.40.50.300">
    <property type="entry name" value="P-loop containing nucleotide triphosphate hydrolases"/>
    <property type="match status" value="1"/>
</dbReference>
<keyword evidence="4" id="KW-0067">ATP-binding</keyword>
<evidence type="ECO:0000256" key="6">
    <source>
        <dbReference type="ARBA" id="ARBA00023136"/>
    </source>
</evidence>
<dbReference type="InterPro" id="IPR003439">
    <property type="entry name" value="ABC_transporter-like_ATP-bd"/>
</dbReference>
<dbReference type="PANTHER" id="PTHR24221">
    <property type="entry name" value="ATP-BINDING CASSETTE SUB-FAMILY B"/>
    <property type="match status" value="1"/>
</dbReference>
<evidence type="ECO:0000256" key="1">
    <source>
        <dbReference type="ARBA" id="ARBA00004651"/>
    </source>
</evidence>
<evidence type="ECO:0000256" key="2">
    <source>
        <dbReference type="ARBA" id="ARBA00022692"/>
    </source>
</evidence>
<evidence type="ECO:0000256" key="8">
    <source>
        <dbReference type="SAM" id="Phobius"/>
    </source>
</evidence>
<feature type="transmembrane region" description="Helical" evidence="8">
    <location>
        <begin position="48"/>
        <end position="68"/>
    </location>
</feature>
<feature type="compositionally biased region" description="Polar residues" evidence="7">
    <location>
        <begin position="553"/>
        <end position="566"/>
    </location>
</feature>
<dbReference type="Pfam" id="PF00664">
    <property type="entry name" value="ABC_membrane"/>
    <property type="match status" value="1"/>
</dbReference>
<dbReference type="AlphaFoldDB" id="A0AAN1LDS9"/>
<dbReference type="Proteomes" id="UP000218606">
    <property type="component" value="Plasmid pP13_f"/>
</dbReference>
<comment type="subcellular location">
    <subcellularLocation>
        <location evidence="1">Cell membrane</location>
        <topology evidence="1">Multi-pass membrane protein</topology>
    </subcellularLocation>
</comment>
<feature type="domain" description="ABC transporter" evidence="9">
    <location>
        <begin position="322"/>
        <end position="558"/>
    </location>
</feature>
<dbReference type="GO" id="GO:0005886">
    <property type="term" value="C:plasma membrane"/>
    <property type="evidence" value="ECO:0007669"/>
    <property type="project" value="UniProtKB-SubCell"/>
</dbReference>
<keyword evidence="5 8" id="KW-1133">Transmembrane helix</keyword>
<dbReference type="InterPro" id="IPR011527">
    <property type="entry name" value="ABC1_TM_dom"/>
</dbReference>